<name>A0ABQ9IMI1_9NEOP</name>
<dbReference type="EMBL" id="JARBHB010000001">
    <property type="protein sequence ID" value="KAJ8897872.1"/>
    <property type="molecule type" value="Genomic_DNA"/>
</dbReference>
<comment type="caution">
    <text evidence="2">The sequence shown here is derived from an EMBL/GenBank/DDBJ whole genome shotgun (WGS) entry which is preliminary data.</text>
</comment>
<evidence type="ECO:0000313" key="3">
    <source>
        <dbReference type="Proteomes" id="UP001159363"/>
    </source>
</evidence>
<dbReference type="Proteomes" id="UP001159363">
    <property type="component" value="Chromosome 1"/>
</dbReference>
<evidence type="ECO:0000313" key="2">
    <source>
        <dbReference type="EMBL" id="KAJ8897872.1"/>
    </source>
</evidence>
<feature type="compositionally biased region" description="Basic residues" evidence="1">
    <location>
        <begin position="24"/>
        <end position="36"/>
    </location>
</feature>
<organism evidence="2 3">
    <name type="scientific">Dryococelus australis</name>
    <dbReference type="NCBI Taxonomy" id="614101"/>
    <lineage>
        <taxon>Eukaryota</taxon>
        <taxon>Metazoa</taxon>
        <taxon>Ecdysozoa</taxon>
        <taxon>Arthropoda</taxon>
        <taxon>Hexapoda</taxon>
        <taxon>Insecta</taxon>
        <taxon>Pterygota</taxon>
        <taxon>Neoptera</taxon>
        <taxon>Polyneoptera</taxon>
        <taxon>Phasmatodea</taxon>
        <taxon>Verophasmatodea</taxon>
        <taxon>Anareolatae</taxon>
        <taxon>Phasmatidae</taxon>
        <taxon>Eurycanthinae</taxon>
        <taxon>Dryococelus</taxon>
    </lineage>
</organism>
<evidence type="ECO:0000256" key="1">
    <source>
        <dbReference type="SAM" id="MobiDB-lite"/>
    </source>
</evidence>
<reference evidence="2 3" key="1">
    <citation type="submission" date="2023-02" db="EMBL/GenBank/DDBJ databases">
        <title>LHISI_Scaffold_Assembly.</title>
        <authorList>
            <person name="Stuart O.P."/>
            <person name="Cleave R."/>
            <person name="Magrath M.J.L."/>
            <person name="Mikheyev A.S."/>
        </authorList>
    </citation>
    <scope>NUCLEOTIDE SEQUENCE [LARGE SCALE GENOMIC DNA]</scope>
    <source>
        <strain evidence="2">Daus_M_001</strain>
        <tissue evidence="2">Leg muscle</tissue>
    </source>
</reference>
<accession>A0ABQ9IMI1</accession>
<feature type="region of interest" description="Disordered" evidence="1">
    <location>
        <begin position="1"/>
        <end position="83"/>
    </location>
</feature>
<feature type="compositionally biased region" description="Basic and acidic residues" evidence="1">
    <location>
        <begin position="1"/>
        <end position="23"/>
    </location>
</feature>
<sequence length="225" mass="24724">MPECKGGEKREIPPETRGIVRHDSHVRKSGGRLRRVQWRDPGAREPLVAQINTGTAPATNGRYSRKGAYRGGEDRSQAFHAPTSGLTSAAPFIAETRVFGGSLAPPTGEKKTHHGQRRPCPANQRMLGYAPHQRNRDETAPLCTNLLCDTNITKHGSDNKRATVEQVGERAVSSVTLAVKVVWKEGGRRVSGVGWIVTYPRRTAQTRGPGFEPPLLRLITTPRRV</sequence>
<keyword evidence="3" id="KW-1185">Reference proteome</keyword>
<feature type="compositionally biased region" description="Polar residues" evidence="1">
    <location>
        <begin position="50"/>
        <end position="62"/>
    </location>
</feature>
<feature type="region of interest" description="Disordered" evidence="1">
    <location>
        <begin position="100"/>
        <end position="123"/>
    </location>
</feature>
<gene>
    <name evidence="2" type="ORF">PR048_003225</name>
</gene>
<proteinExistence type="predicted"/>
<protein>
    <submittedName>
        <fullName evidence="2">Uncharacterized protein</fullName>
    </submittedName>
</protein>